<comment type="caution">
    <text evidence="3">The sequence shown here is derived from an EMBL/GenBank/DDBJ whole genome shotgun (WGS) entry which is preliminary data.</text>
</comment>
<dbReference type="InterPro" id="IPR027417">
    <property type="entry name" value="P-loop_NTPase"/>
</dbReference>
<dbReference type="Proteomes" id="UP000005475">
    <property type="component" value="Unassembled WGS sequence"/>
</dbReference>
<accession>A0AAN3ACY7</accession>
<feature type="domain" description="ATPase" evidence="1">
    <location>
        <begin position="28"/>
        <end position="235"/>
    </location>
</feature>
<evidence type="ECO:0000313" key="4">
    <source>
        <dbReference type="Proteomes" id="UP000005475"/>
    </source>
</evidence>
<gene>
    <name evidence="3" type="ORF">BACOVA_00056</name>
</gene>
<dbReference type="Pfam" id="PF03008">
    <property type="entry name" value="DUF234"/>
    <property type="match status" value="1"/>
</dbReference>
<proteinExistence type="predicted"/>
<dbReference type="Pfam" id="PF01637">
    <property type="entry name" value="ATPase_2"/>
    <property type="match status" value="1"/>
</dbReference>
<reference evidence="3 4" key="1">
    <citation type="submission" date="2007-03" db="EMBL/GenBank/DDBJ databases">
        <authorList>
            <person name="Fulton L."/>
            <person name="Clifton S."/>
            <person name="Fulton B."/>
            <person name="Xu J."/>
            <person name="Minx P."/>
            <person name="Pepin K.H."/>
            <person name="Johnson M."/>
            <person name="Thiruvilangam P."/>
            <person name="Bhonagiri V."/>
            <person name="Nash W.E."/>
            <person name="Mardis E.R."/>
            <person name="Wilson R.K."/>
        </authorList>
    </citation>
    <scope>NUCLEOTIDE SEQUENCE [LARGE SCALE GENOMIC DNA]</scope>
    <source>
        <strain evidence="4">ATCC 8483 / DSM 1896 / JCM 5824 / BCRC 10623 / CCUG 4943 / NCTC 11153</strain>
    </source>
</reference>
<dbReference type="EMBL" id="AAXF02000022">
    <property type="protein sequence ID" value="EDO14229.1"/>
    <property type="molecule type" value="Genomic_DNA"/>
</dbReference>
<dbReference type="GO" id="GO:0005524">
    <property type="term" value="F:ATP binding"/>
    <property type="evidence" value="ECO:0007669"/>
    <property type="project" value="InterPro"/>
</dbReference>
<dbReference type="InterPro" id="IPR011579">
    <property type="entry name" value="ATPase_dom"/>
</dbReference>
<protein>
    <recommendedName>
        <fullName evidence="5">ATP-binding protein</fullName>
    </recommendedName>
</protein>
<dbReference type="SUPFAM" id="SSF52540">
    <property type="entry name" value="P-loop containing nucleoside triphosphate hydrolases"/>
    <property type="match status" value="1"/>
</dbReference>
<reference evidence="4" key="2">
    <citation type="submission" date="2007-04" db="EMBL/GenBank/DDBJ databases">
        <title>Draft genome sequence of Bacteroides ovatus (ATCC 8483).</title>
        <authorList>
            <person name="Sudarsanam P."/>
            <person name="Ley R."/>
            <person name="Guruge J."/>
            <person name="Turnbaugh P.J."/>
            <person name="Mahowald M."/>
            <person name="Liep D."/>
            <person name="Gordon J."/>
        </authorList>
    </citation>
    <scope>NUCLEOTIDE SEQUENCE [LARGE SCALE GENOMIC DNA]</scope>
    <source>
        <strain evidence="4">ATCC 8483 / DSM 1896 / JCM 5824 / BCRC 10623 / CCUG 4943 / NCTC 11153</strain>
    </source>
</reference>
<evidence type="ECO:0008006" key="5">
    <source>
        <dbReference type="Google" id="ProtNLM"/>
    </source>
</evidence>
<dbReference type="PANTHER" id="PTHR34704:SF1">
    <property type="entry name" value="ATPASE"/>
    <property type="match status" value="1"/>
</dbReference>
<name>A0AAN3ACY7_BACO1</name>
<organism evidence="3 4">
    <name type="scientific">Bacteroides ovatus (strain ATCC 8483 / DSM 1896 / JCM 5824 / BCRC 10623 / CCUG 4943 / NCTC 11153)</name>
    <dbReference type="NCBI Taxonomy" id="411476"/>
    <lineage>
        <taxon>Bacteria</taxon>
        <taxon>Pseudomonadati</taxon>
        <taxon>Bacteroidota</taxon>
        <taxon>Bacteroidia</taxon>
        <taxon>Bacteroidales</taxon>
        <taxon>Bacteroidaceae</taxon>
        <taxon>Bacteroides</taxon>
    </lineage>
</organism>
<dbReference type="PANTHER" id="PTHR34704">
    <property type="entry name" value="ATPASE"/>
    <property type="match status" value="1"/>
</dbReference>
<feature type="domain" description="DUF234" evidence="2">
    <location>
        <begin position="345"/>
        <end position="435"/>
    </location>
</feature>
<evidence type="ECO:0000313" key="3">
    <source>
        <dbReference type="EMBL" id="EDO14229.1"/>
    </source>
</evidence>
<dbReference type="AlphaFoldDB" id="A0AAN3ACY7"/>
<dbReference type="Gene3D" id="3.40.50.300">
    <property type="entry name" value="P-loop containing nucleotide triphosphate hydrolases"/>
    <property type="match status" value="1"/>
</dbReference>
<sequence>MAVLNLFHIFATTVDSTAVEKNLLIMKFYNREKEIAELKRVQELAFGQNSRMIVVTGRRRIGKTSLIKQALKGTPTVYFFIGRKAESILVADFIKIVRETLSIFIPDGISNFTTLIQYLFEIGKTRSFNIVIDEFQEFYNIRPDVFSDMQNLWDEYRQETKINLVISGSVYSLMQKIFTDHGEPLFGRADNILCLRPFNTKVLKQIMEDFAPGYSNDDLLALYTLTGGIPKYVELFCDNQALSVDRIYDFVFSENSLFIDEGRNLLITEFGKNYGIYFSILLEIANGHYTQGEIESALGGISIGGHLSKLENVYNLITRERPIFAKPGTKKNVRYIIGDNFLNFWFKYIERNRSYIELQNFEDLRQLAKADYQTYSGRVLEKYFKQKLAEEGGFKEIGSWWETKSSANKERLNSFEIDIVALKSSGKKALIAEVKRMPENNYVHSTFMEKVEHLKHKEMAKYDIETRVLGLEDM</sequence>
<dbReference type="InterPro" id="IPR004256">
    <property type="entry name" value="DUF234"/>
</dbReference>
<evidence type="ECO:0000259" key="2">
    <source>
        <dbReference type="Pfam" id="PF03008"/>
    </source>
</evidence>
<evidence type="ECO:0000259" key="1">
    <source>
        <dbReference type="Pfam" id="PF01637"/>
    </source>
</evidence>